<dbReference type="Gene3D" id="1.10.10.10">
    <property type="entry name" value="Winged helix-like DNA-binding domain superfamily/Winged helix DNA-binding domain"/>
    <property type="match status" value="1"/>
</dbReference>
<keyword evidence="1" id="KW-0805">Transcription regulation</keyword>
<dbReference type="SUPFAM" id="SSF46785">
    <property type="entry name" value="Winged helix' DNA-binding domain"/>
    <property type="match status" value="1"/>
</dbReference>
<dbReference type="InterPro" id="IPR000835">
    <property type="entry name" value="HTH_MarR-typ"/>
</dbReference>
<organism evidence="5">
    <name type="scientific">Bosea sp. NBC_00436</name>
    <dbReference type="NCBI Taxonomy" id="2969620"/>
    <lineage>
        <taxon>Bacteria</taxon>
        <taxon>Pseudomonadati</taxon>
        <taxon>Pseudomonadota</taxon>
        <taxon>Alphaproteobacteria</taxon>
        <taxon>Hyphomicrobiales</taxon>
        <taxon>Boseaceae</taxon>
        <taxon>Bosea</taxon>
    </lineage>
</organism>
<dbReference type="InterPro" id="IPR036388">
    <property type="entry name" value="WH-like_DNA-bd_sf"/>
</dbReference>
<feature type="domain" description="HTH marR-type" evidence="4">
    <location>
        <begin position="7"/>
        <end position="140"/>
    </location>
</feature>
<dbReference type="Pfam" id="PF12802">
    <property type="entry name" value="MarR_2"/>
    <property type="match status" value="1"/>
</dbReference>
<dbReference type="AlphaFoldDB" id="A0A9E7ZYK7"/>
<protein>
    <submittedName>
        <fullName evidence="5">MarR family transcriptional regulator</fullName>
    </submittedName>
</protein>
<name>A0A9E7ZYK7_9HYPH</name>
<evidence type="ECO:0000256" key="1">
    <source>
        <dbReference type="ARBA" id="ARBA00023015"/>
    </source>
</evidence>
<dbReference type="InterPro" id="IPR036390">
    <property type="entry name" value="WH_DNA-bd_sf"/>
</dbReference>
<evidence type="ECO:0000259" key="4">
    <source>
        <dbReference type="PROSITE" id="PS50995"/>
    </source>
</evidence>
<dbReference type="PANTHER" id="PTHR42756">
    <property type="entry name" value="TRANSCRIPTIONAL REGULATOR, MARR"/>
    <property type="match status" value="1"/>
</dbReference>
<dbReference type="EMBL" id="CP102774">
    <property type="protein sequence ID" value="UZF88351.1"/>
    <property type="molecule type" value="Genomic_DNA"/>
</dbReference>
<dbReference type="PANTHER" id="PTHR42756:SF1">
    <property type="entry name" value="TRANSCRIPTIONAL REPRESSOR OF EMRAB OPERON"/>
    <property type="match status" value="1"/>
</dbReference>
<gene>
    <name evidence="5" type="ORF">NWE54_06070</name>
</gene>
<sequence>METASPQEMIGRTIARTARLWRRAVDVRLQAYGLTEATWLPLLHLSRASAPMRQKDLALSLALDGSTVARLLDNLQEAGLVDRREDEIDRRAKTIHLTAAAEELVTRVEATSREVRLATIRNIPDADIARTAAVLEQICDVLAALPEREAA</sequence>
<dbReference type="GO" id="GO:0003700">
    <property type="term" value="F:DNA-binding transcription factor activity"/>
    <property type="evidence" value="ECO:0007669"/>
    <property type="project" value="InterPro"/>
</dbReference>
<keyword evidence="2" id="KW-0238">DNA-binding</keyword>
<accession>A0A9E7ZYK7</accession>
<dbReference type="PRINTS" id="PR00598">
    <property type="entry name" value="HTHMARR"/>
</dbReference>
<reference evidence="5" key="1">
    <citation type="submission" date="2022-08" db="EMBL/GenBank/DDBJ databases">
        <title>Complete Genome Sequences of 2 Bosea sp. soil isolates.</title>
        <authorList>
            <person name="Alvarez Arevalo M."/>
            <person name="Sterndorff E.B."/>
            <person name="Faurdal D."/>
            <person name="Joergensen T.S."/>
            <person name="Weber T."/>
        </authorList>
    </citation>
    <scope>NUCLEOTIDE SEQUENCE</scope>
    <source>
        <strain evidence="5">NBC_00436</strain>
    </source>
</reference>
<dbReference type="GO" id="GO:0003677">
    <property type="term" value="F:DNA binding"/>
    <property type="evidence" value="ECO:0007669"/>
    <property type="project" value="UniProtKB-KW"/>
</dbReference>
<evidence type="ECO:0000256" key="2">
    <source>
        <dbReference type="ARBA" id="ARBA00023125"/>
    </source>
</evidence>
<dbReference type="PROSITE" id="PS50995">
    <property type="entry name" value="HTH_MARR_2"/>
    <property type="match status" value="1"/>
</dbReference>
<evidence type="ECO:0000256" key="3">
    <source>
        <dbReference type="ARBA" id="ARBA00023163"/>
    </source>
</evidence>
<proteinExistence type="predicted"/>
<dbReference type="SMART" id="SM00347">
    <property type="entry name" value="HTH_MARR"/>
    <property type="match status" value="1"/>
</dbReference>
<keyword evidence="3" id="KW-0804">Transcription</keyword>
<evidence type="ECO:0000313" key="5">
    <source>
        <dbReference type="EMBL" id="UZF88351.1"/>
    </source>
</evidence>